<dbReference type="PANTHER" id="PTHR35789:SF1">
    <property type="entry name" value="SPORE GERMINATION PROTEIN B3"/>
    <property type="match status" value="1"/>
</dbReference>
<dbReference type="InterPro" id="IPR046953">
    <property type="entry name" value="Spore_GerAC-like_C"/>
</dbReference>
<reference evidence="11 12" key="1">
    <citation type="submission" date="2017-06" db="EMBL/GenBank/DDBJ databases">
        <title>the draft geome sequence of Illustriluteabacillus marina B3227.</title>
        <authorList>
            <person name="He R.-H."/>
            <person name="Du Z.-J."/>
        </authorList>
    </citation>
    <scope>NUCLEOTIDE SEQUENCE [LARGE SCALE GENOMIC DNA]</scope>
    <source>
        <strain evidence="11 12">B3227</strain>
    </source>
</reference>
<keyword evidence="12" id="KW-1185">Reference proteome</keyword>
<dbReference type="Pfam" id="PF25198">
    <property type="entry name" value="Spore_GerAC_N"/>
    <property type="match status" value="1"/>
</dbReference>
<keyword evidence="5" id="KW-0472">Membrane</keyword>
<dbReference type="Proteomes" id="UP000243524">
    <property type="component" value="Unassembled WGS sequence"/>
</dbReference>
<feature type="signal peptide" evidence="8">
    <location>
        <begin position="1"/>
        <end position="23"/>
    </location>
</feature>
<dbReference type="OrthoDB" id="2380468at2"/>
<dbReference type="RefSeq" id="WP_101331702.1">
    <property type="nucleotide sequence ID" value="NZ_PJNH01000002.1"/>
</dbReference>
<evidence type="ECO:0000256" key="6">
    <source>
        <dbReference type="ARBA" id="ARBA00023139"/>
    </source>
</evidence>
<feature type="chain" id="PRO_5014113918" description="Ger(X)C family spore germination protein" evidence="8">
    <location>
        <begin position="24"/>
        <end position="388"/>
    </location>
</feature>
<proteinExistence type="inferred from homology"/>
<dbReference type="PROSITE" id="PS51257">
    <property type="entry name" value="PROKAR_LIPOPROTEIN"/>
    <property type="match status" value="1"/>
</dbReference>
<dbReference type="GO" id="GO:0009847">
    <property type="term" value="P:spore germination"/>
    <property type="evidence" value="ECO:0007669"/>
    <property type="project" value="InterPro"/>
</dbReference>
<keyword evidence="4 8" id="KW-0732">Signal</keyword>
<evidence type="ECO:0000313" key="11">
    <source>
        <dbReference type="EMBL" id="PKR78096.1"/>
    </source>
</evidence>
<accession>A0A2I0QUU4</accession>
<evidence type="ECO:0000313" key="12">
    <source>
        <dbReference type="Proteomes" id="UP000243524"/>
    </source>
</evidence>
<organism evidence="11 12">
    <name type="scientific">Halalkalibacillus sediminis</name>
    <dbReference type="NCBI Taxonomy" id="2018042"/>
    <lineage>
        <taxon>Bacteria</taxon>
        <taxon>Bacillati</taxon>
        <taxon>Bacillota</taxon>
        <taxon>Bacilli</taxon>
        <taxon>Bacillales</taxon>
        <taxon>Bacillaceae</taxon>
        <taxon>Halalkalibacillus</taxon>
    </lineage>
</organism>
<evidence type="ECO:0000256" key="7">
    <source>
        <dbReference type="ARBA" id="ARBA00023288"/>
    </source>
</evidence>
<dbReference type="InterPro" id="IPR038501">
    <property type="entry name" value="Spore_GerAC_C_sf"/>
</dbReference>
<evidence type="ECO:0000256" key="3">
    <source>
        <dbReference type="ARBA" id="ARBA00022544"/>
    </source>
</evidence>
<comment type="subcellular location">
    <subcellularLocation>
        <location evidence="1">Membrane</location>
        <topology evidence="1">Lipid-anchor</topology>
    </subcellularLocation>
</comment>
<dbReference type="PANTHER" id="PTHR35789">
    <property type="entry name" value="SPORE GERMINATION PROTEIN B3"/>
    <property type="match status" value="1"/>
</dbReference>
<evidence type="ECO:0000256" key="8">
    <source>
        <dbReference type="SAM" id="SignalP"/>
    </source>
</evidence>
<dbReference type="Pfam" id="PF05504">
    <property type="entry name" value="Spore_GerAC"/>
    <property type="match status" value="1"/>
</dbReference>
<evidence type="ECO:0008006" key="13">
    <source>
        <dbReference type="Google" id="ProtNLM"/>
    </source>
</evidence>
<evidence type="ECO:0000256" key="2">
    <source>
        <dbReference type="ARBA" id="ARBA00007886"/>
    </source>
</evidence>
<feature type="domain" description="Spore germination GerAC-like C-terminal" evidence="9">
    <location>
        <begin position="222"/>
        <end position="378"/>
    </location>
</feature>
<feature type="domain" description="Spore germination protein N-terminal" evidence="10">
    <location>
        <begin position="22"/>
        <end position="199"/>
    </location>
</feature>
<gene>
    <name evidence="11" type="ORF">CEY16_09270</name>
</gene>
<sequence>MKKILNLVMCSLLTILLSGCWDAEELEGMYYVHALGVDYVDNEYEVYLQIVNFQSSPGTGEQQGGGGSGSEIEVGKARGKTALEAIHHLYPSTQRRVFWGHLSGIVFTERMMEHGIEEVLDSIDRYREIKPTLWTFTTSESLHELLVITPILEMNTIFSFLGDPEKSYQQSSLVEPIQEYQFLSVLREPGKTLILPHFSITRSDWKNNLGETKENLNISSASLMSDSHYKGVLEHNEMLGIRWIQRAAQRALLVVPDSEGKPLASVTLNTEKVKIKPHIDEEGVTFSIDIKVSGDVSVLQEDKKLNELVQSAKEQIINEVEETYKKGLEIDADVYSFSNALYKENPQEWKKLTEKNELPLTEESLQEVNVKVVIDTTGLEKYRPPGAP</sequence>
<evidence type="ECO:0000256" key="5">
    <source>
        <dbReference type="ARBA" id="ARBA00023136"/>
    </source>
</evidence>
<dbReference type="AlphaFoldDB" id="A0A2I0QUU4"/>
<name>A0A2I0QUU4_9BACI</name>
<dbReference type="Gene3D" id="3.30.300.210">
    <property type="entry name" value="Nutrient germinant receptor protein C, domain 3"/>
    <property type="match status" value="1"/>
</dbReference>
<dbReference type="EMBL" id="PJNH01000002">
    <property type="protein sequence ID" value="PKR78096.1"/>
    <property type="molecule type" value="Genomic_DNA"/>
</dbReference>
<comment type="caution">
    <text evidence="11">The sequence shown here is derived from an EMBL/GenBank/DDBJ whole genome shotgun (WGS) entry which is preliminary data.</text>
</comment>
<evidence type="ECO:0000259" key="10">
    <source>
        <dbReference type="Pfam" id="PF25198"/>
    </source>
</evidence>
<keyword evidence="7" id="KW-0449">Lipoprotein</keyword>
<dbReference type="GO" id="GO:0016020">
    <property type="term" value="C:membrane"/>
    <property type="evidence" value="ECO:0007669"/>
    <property type="project" value="UniProtKB-SubCell"/>
</dbReference>
<keyword evidence="6" id="KW-0564">Palmitate</keyword>
<dbReference type="NCBIfam" id="TIGR02887">
    <property type="entry name" value="spore_ger_x_C"/>
    <property type="match status" value="1"/>
</dbReference>
<protein>
    <recommendedName>
        <fullName evidence="13">Ger(X)C family spore germination protein</fullName>
    </recommendedName>
</protein>
<evidence type="ECO:0000256" key="4">
    <source>
        <dbReference type="ARBA" id="ARBA00022729"/>
    </source>
</evidence>
<evidence type="ECO:0000259" key="9">
    <source>
        <dbReference type="Pfam" id="PF05504"/>
    </source>
</evidence>
<dbReference type="InterPro" id="IPR057336">
    <property type="entry name" value="GerAC_N"/>
</dbReference>
<evidence type="ECO:0000256" key="1">
    <source>
        <dbReference type="ARBA" id="ARBA00004635"/>
    </source>
</evidence>
<dbReference type="InterPro" id="IPR008844">
    <property type="entry name" value="Spore_GerAC-like"/>
</dbReference>
<comment type="similarity">
    <text evidence="2">Belongs to the GerABKC lipoprotein family.</text>
</comment>
<keyword evidence="3" id="KW-0309">Germination</keyword>